<dbReference type="Proteomes" id="UP000199584">
    <property type="component" value="Unassembled WGS sequence"/>
</dbReference>
<evidence type="ECO:0000313" key="3">
    <source>
        <dbReference type="Proteomes" id="UP000199584"/>
    </source>
</evidence>
<keyword evidence="3" id="KW-1185">Reference proteome</keyword>
<evidence type="ECO:0000313" key="2">
    <source>
        <dbReference type="EMBL" id="SFR01320.1"/>
    </source>
</evidence>
<keyword evidence="1" id="KW-0812">Transmembrane</keyword>
<sequence length="58" mass="6522">MEIVPHGELYQAAGDTLQVKLLHKGEALTGVIHLAVLFFYWFIPKVEMRGAGYFRSAT</sequence>
<gene>
    <name evidence="2" type="ORF">SAMN05660706_106114</name>
</gene>
<keyword evidence="1" id="KW-0472">Membrane</keyword>
<organism evidence="2 3">
    <name type="scientific">Desulfoscipio geothermicus DSM 3669</name>
    <dbReference type="NCBI Taxonomy" id="1121426"/>
    <lineage>
        <taxon>Bacteria</taxon>
        <taxon>Bacillati</taxon>
        <taxon>Bacillota</taxon>
        <taxon>Clostridia</taxon>
        <taxon>Eubacteriales</taxon>
        <taxon>Desulfallaceae</taxon>
        <taxon>Desulfoscipio</taxon>
    </lineage>
</organism>
<evidence type="ECO:0000256" key="1">
    <source>
        <dbReference type="SAM" id="Phobius"/>
    </source>
</evidence>
<protein>
    <submittedName>
        <fullName evidence="2">Uncharacterized protein</fullName>
    </submittedName>
</protein>
<name>A0A1I6D772_9FIRM</name>
<feature type="transmembrane region" description="Helical" evidence="1">
    <location>
        <begin position="27"/>
        <end position="43"/>
    </location>
</feature>
<dbReference type="AlphaFoldDB" id="A0A1I6D772"/>
<accession>A0A1I6D772</accession>
<keyword evidence="1" id="KW-1133">Transmembrane helix</keyword>
<reference evidence="3" key="1">
    <citation type="submission" date="2016-10" db="EMBL/GenBank/DDBJ databases">
        <authorList>
            <person name="Varghese N."/>
            <person name="Submissions S."/>
        </authorList>
    </citation>
    <scope>NUCLEOTIDE SEQUENCE [LARGE SCALE GENOMIC DNA]</scope>
    <source>
        <strain evidence="3">DSM 3669</strain>
    </source>
</reference>
<proteinExistence type="predicted"/>
<dbReference type="STRING" id="39060.SAMN05660706_106114"/>
<dbReference type="EMBL" id="FOYM01000006">
    <property type="protein sequence ID" value="SFR01320.1"/>
    <property type="molecule type" value="Genomic_DNA"/>
</dbReference>